<protein>
    <submittedName>
        <fullName evidence="1">Uncharacterized protein</fullName>
    </submittedName>
</protein>
<dbReference type="EMBL" id="OMOF01000945">
    <property type="protein sequence ID" value="SPF56774.1"/>
    <property type="molecule type" value="Genomic_DNA"/>
</dbReference>
<reference evidence="2" key="1">
    <citation type="submission" date="2018-02" db="EMBL/GenBank/DDBJ databases">
        <authorList>
            <person name="Hausmann B."/>
        </authorList>
    </citation>
    <scope>NUCLEOTIDE SEQUENCE [LARGE SCALE GENOMIC DNA]</scope>
    <source>
        <strain evidence="2">Peat soil MAG SbF1</strain>
    </source>
</reference>
<name>A0A2U3LY68_9FIRM</name>
<proteinExistence type="predicted"/>
<evidence type="ECO:0000313" key="1">
    <source>
        <dbReference type="EMBL" id="SPF56774.1"/>
    </source>
</evidence>
<accession>A0A2U3LY68</accession>
<dbReference type="AlphaFoldDB" id="A0A2U3LY68"/>
<sequence>MQEGTVLVCILLGDEDLGRRHISCAPSCMQEGTVLGCILLGDEGLGRRHISCAPSWLYF</sequence>
<dbReference type="Proteomes" id="UP000238916">
    <property type="component" value="Unassembled WGS sequence"/>
</dbReference>
<organism evidence="1 2">
    <name type="scientific">Candidatus Desulfosporosinus infrequens</name>
    <dbReference type="NCBI Taxonomy" id="2043169"/>
    <lineage>
        <taxon>Bacteria</taxon>
        <taxon>Bacillati</taxon>
        <taxon>Bacillota</taxon>
        <taxon>Clostridia</taxon>
        <taxon>Eubacteriales</taxon>
        <taxon>Desulfitobacteriaceae</taxon>
        <taxon>Desulfosporosinus</taxon>
    </lineage>
</organism>
<gene>
    <name evidence="1" type="ORF">SBF1_950052</name>
</gene>
<evidence type="ECO:0000313" key="2">
    <source>
        <dbReference type="Proteomes" id="UP000238916"/>
    </source>
</evidence>